<dbReference type="EMBL" id="JAKIKS010000024">
    <property type="protein sequence ID" value="MCL1124467.1"/>
    <property type="molecule type" value="Genomic_DNA"/>
</dbReference>
<comment type="caution">
    <text evidence="1">The sequence shown here is derived from an EMBL/GenBank/DDBJ whole genome shotgun (WGS) entry which is preliminary data.</text>
</comment>
<dbReference type="GO" id="GO:0016787">
    <property type="term" value="F:hydrolase activity"/>
    <property type="evidence" value="ECO:0007669"/>
    <property type="project" value="UniProtKB-KW"/>
</dbReference>
<proteinExistence type="predicted"/>
<dbReference type="InterPro" id="IPR029058">
    <property type="entry name" value="AB_hydrolase_fold"/>
</dbReference>
<dbReference type="RefSeq" id="WP_248939749.1">
    <property type="nucleotide sequence ID" value="NZ_JAKIKS010000024.1"/>
</dbReference>
<keyword evidence="1" id="KW-0378">Hydrolase</keyword>
<reference evidence="1 2" key="1">
    <citation type="submission" date="2022-01" db="EMBL/GenBank/DDBJ databases">
        <title>Whole genome-based taxonomy of the Shewanellaceae.</title>
        <authorList>
            <person name="Martin-Rodriguez A.J."/>
        </authorList>
    </citation>
    <scope>NUCLEOTIDE SEQUENCE [LARGE SCALE GENOMIC DNA]</scope>
    <source>
        <strain evidence="1 2">DSM 17177</strain>
    </source>
</reference>
<dbReference type="Proteomes" id="UP001203423">
    <property type="component" value="Unassembled WGS sequence"/>
</dbReference>
<name>A0ABT0LAT2_9GAMM</name>
<accession>A0ABT0LAT2</accession>
<gene>
    <name evidence="1" type="ORF">L2764_08255</name>
</gene>
<organism evidence="1 2">
    <name type="scientific">Shewanella surugensis</name>
    <dbReference type="NCBI Taxonomy" id="212020"/>
    <lineage>
        <taxon>Bacteria</taxon>
        <taxon>Pseudomonadati</taxon>
        <taxon>Pseudomonadota</taxon>
        <taxon>Gammaproteobacteria</taxon>
        <taxon>Alteromonadales</taxon>
        <taxon>Shewanellaceae</taxon>
        <taxon>Shewanella</taxon>
    </lineage>
</organism>
<dbReference type="SUPFAM" id="SSF53474">
    <property type="entry name" value="alpha/beta-Hydrolases"/>
    <property type="match status" value="1"/>
</dbReference>
<protein>
    <submittedName>
        <fullName evidence="1">Alpha/beta hydrolase</fullName>
    </submittedName>
</protein>
<sequence>MMTLNVLFIPGLGGDPLMWEGVANDMLLKVQLHYAAVLKGEGVADLARTILMDAPDRFVVIGFSLGGWVAMKLARIAKERKGIGIRTDKYDRRYYVKSNDSSNEGITKANL</sequence>
<keyword evidence="2" id="KW-1185">Reference proteome</keyword>
<evidence type="ECO:0000313" key="2">
    <source>
        <dbReference type="Proteomes" id="UP001203423"/>
    </source>
</evidence>
<evidence type="ECO:0000313" key="1">
    <source>
        <dbReference type="EMBL" id="MCL1124467.1"/>
    </source>
</evidence>
<dbReference type="Gene3D" id="3.40.50.1820">
    <property type="entry name" value="alpha/beta hydrolase"/>
    <property type="match status" value="1"/>
</dbReference>